<feature type="transmembrane region" description="Helical" evidence="2">
    <location>
        <begin position="210"/>
        <end position="235"/>
    </location>
</feature>
<accession>A0A9N8Z563</accession>
<reference evidence="3" key="1">
    <citation type="submission" date="2021-06" db="EMBL/GenBank/DDBJ databases">
        <authorList>
            <person name="Kallberg Y."/>
            <person name="Tangrot J."/>
            <person name="Rosling A."/>
        </authorList>
    </citation>
    <scope>NUCLEOTIDE SEQUENCE</scope>
    <source>
        <strain evidence="3">FL130A</strain>
    </source>
</reference>
<dbReference type="InterPro" id="IPR021369">
    <property type="entry name" value="DUF2985"/>
</dbReference>
<evidence type="ECO:0000256" key="1">
    <source>
        <dbReference type="SAM" id="MobiDB-lite"/>
    </source>
</evidence>
<dbReference type="EMBL" id="CAJVPS010000250">
    <property type="protein sequence ID" value="CAG8469678.1"/>
    <property type="molecule type" value="Genomic_DNA"/>
</dbReference>
<keyword evidence="4" id="KW-1185">Reference proteome</keyword>
<name>A0A9N8Z563_9GLOM</name>
<evidence type="ECO:0000313" key="3">
    <source>
        <dbReference type="EMBL" id="CAG8469678.1"/>
    </source>
</evidence>
<evidence type="ECO:0000256" key="2">
    <source>
        <dbReference type="SAM" id="Phobius"/>
    </source>
</evidence>
<dbReference type="Pfam" id="PF11204">
    <property type="entry name" value="DUF2985"/>
    <property type="match status" value="1"/>
</dbReference>
<keyword evidence="2" id="KW-0472">Membrane</keyword>
<gene>
    <name evidence="3" type="ORF">ALEPTO_LOCUS1950</name>
</gene>
<proteinExistence type="predicted"/>
<comment type="caution">
    <text evidence="3">The sequence shown here is derived from an EMBL/GenBank/DDBJ whole genome shotgun (WGS) entry which is preliminary data.</text>
</comment>
<sequence length="295" mass="34403">MVHPLQIKIHPTEEDDDDHPLSAKIDDAPNSAFRFSSDEKNPKLPAGPGLTRSLSSTPRTKATRARTSEERRKRRTNKTTWQKIKRIYRKNEKLIFILWLSRLSIAFSLYFLILIDVIHLKQKKEKSFWIEMLTQLINAEFTLITIILHPKRLRNLPRAWKIMRASGGGNVDGGHGVPEEIRQQQMKVQKDYDWYTYQGEKKFRCPPSRLFLILILWNIGSIGQYCLASILWFIRPGNRPIIAYILISIFTFICEFGPVPYVFIQRKRSRELKGRTLSSSSRSSLTAQSEMRDID</sequence>
<feature type="transmembrane region" description="Helical" evidence="2">
    <location>
        <begin position="241"/>
        <end position="264"/>
    </location>
</feature>
<protein>
    <submittedName>
        <fullName evidence="3">13003_t:CDS:1</fullName>
    </submittedName>
</protein>
<dbReference type="Proteomes" id="UP000789508">
    <property type="component" value="Unassembled WGS sequence"/>
</dbReference>
<dbReference type="AlphaFoldDB" id="A0A9N8Z563"/>
<keyword evidence="2" id="KW-0812">Transmembrane</keyword>
<keyword evidence="2" id="KW-1133">Transmembrane helix</keyword>
<dbReference type="OrthoDB" id="6407410at2759"/>
<feature type="region of interest" description="Disordered" evidence="1">
    <location>
        <begin position="1"/>
        <end position="77"/>
    </location>
</feature>
<feature type="transmembrane region" description="Helical" evidence="2">
    <location>
        <begin position="127"/>
        <end position="148"/>
    </location>
</feature>
<organism evidence="3 4">
    <name type="scientific">Ambispora leptoticha</name>
    <dbReference type="NCBI Taxonomy" id="144679"/>
    <lineage>
        <taxon>Eukaryota</taxon>
        <taxon>Fungi</taxon>
        <taxon>Fungi incertae sedis</taxon>
        <taxon>Mucoromycota</taxon>
        <taxon>Glomeromycotina</taxon>
        <taxon>Glomeromycetes</taxon>
        <taxon>Archaeosporales</taxon>
        <taxon>Ambisporaceae</taxon>
        <taxon>Ambispora</taxon>
    </lineage>
</organism>
<evidence type="ECO:0000313" key="4">
    <source>
        <dbReference type="Proteomes" id="UP000789508"/>
    </source>
</evidence>
<feature type="transmembrane region" description="Helical" evidence="2">
    <location>
        <begin position="94"/>
        <end position="115"/>
    </location>
</feature>